<sequence length="148" mass="16827">MKILAIFFSFFLVVSSCSESDPEDKNAKQVPLEGSAQKWELVRMTGSMINSETVGDDMDWQEYYILRPDSTFLKQREHNGGKTTATGFYKLVEQEKESYFELTFETGKELVASCSGNGKETLMFTGYMLYSTWNACDGPGLEYRLAKE</sequence>
<protein>
    <recommendedName>
        <fullName evidence="3">Lipocalin-like domain-containing protein</fullName>
    </recommendedName>
</protein>
<dbReference type="KEGG" id="spon:HME9304_01103"/>
<organism evidence="1 2">
    <name type="scientific">Flagellimonas maritima</name>
    <dbReference type="NCBI Taxonomy" id="1383885"/>
    <lineage>
        <taxon>Bacteria</taxon>
        <taxon>Pseudomonadati</taxon>
        <taxon>Bacteroidota</taxon>
        <taxon>Flavobacteriia</taxon>
        <taxon>Flavobacteriales</taxon>
        <taxon>Flavobacteriaceae</taxon>
        <taxon>Flagellimonas</taxon>
    </lineage>
</organism>
<keyword evidence="2" id="KW-1185">Reference proteome</keyword>
<accession>A0A2Z4LQN4</accession>
<dbReference type="RefSeq" id="WP_112377609.1">
    <property type="nucleotide sequence ID" value="NZ_CP030104.1"/>
</dbReference>
<proteinExistence type="predicted"/>
<dbReference type="PROSITE" id="PS51257">
    <property type="entry name" value="PROKAR_LIPOPROTEIN"/>
    <property type="match status" value="1"/>
</dbReference>
<dbReference type="EMBL" id="CP030104">
    <property type="protein sequence ID" value="AWX44103.1"/>
    <property type="molecule type" value="Genomic_DNA"/>
</dbReference>
<dbReference type="AlphaFoldDB" id="A0A2Z4LQN4"/>
<reference evidence="1 2" key="1">
    <citation type="submission" date="2018-06" db="EMBL/GenBank/DDBJ databases">
        <title>Spongiibacterium sp. HME9304 Genome sequencing and assembly.</title>
        <authorList>
            <person name="Kang H."/>
            <person name="Kim H."/>
            <person name="Joh K."/>
        </authorList>
    </citation>
    <scope>NUCLEOTIDE SEQUENCE [LARGE SCALE GENOMIC DNA]</scope>
    <source>
        <strain evidence="1 2">HME9304</strain>
    </source>
</reference>
<dbReference type="Proteomes" id="UP000248536">
    <property type="component" value="Chromosome"/>
</dbReference>
<evidence type="ECO:0008006" key="3">
    <source>
        <dbReference type="Google" id="ProtNLM"/>
    </source>
</evidence>
<evidence type="ECO:0000313" key="2">
    <source>
        <dbReference type="Proteomes" id="UP000248536"/>
    </source>
</evidence>
<gene>
    <name evidence="1" type="ORF">HME9304_01103</name>
</gene>
<evidence type="ECO:0000313" key="1">
    <source>
        <dbReference type="EMBL" id="AWX44103.1"/>
    </source>
</evidence>
<dbReference type="OrthoDB" id="882993at2"/>
<name>A0A2Z4LQN4_9FLAO</name>